<dbReference type="Proteomes" id="UP000679725">
    <property type="component" value="Unassembled WGS sequence"/>
</dbReference>
<dbReference type="InterPro" id="IPR026444">
    <property type="entry name" value="Secre_tail"/>
</dbReference>
<comment type="similarity">
    <text evidence="1">Belongs to the ice-binding protein family.</text>
</comment>
<comment type="caution">
    <text evidence="5">The sequence shown here is derived from an EMBL/GenBank/DDBJ whole genome shotgun (WGS) entry which is preliminary data.</text>
</comment>
<evidence type="ECO:0000256" key="1">
    <source>
        <dbReference type="ARBA" id="ARBA00005445"/>
    </source>
</evidence>
<proteinExistence type="inferred from homology"/>
<gene>
    <name evidence="5" type="ORF">DYBT9623_05257</name>
</gene>
<dbReference type="EMBL" id="CAJRAU010000011">
    <property type="protein sequence ID" value="CAG5074570.1"/>
    <property type="molecule type" value="Genomic_DNA"/>
</dbReference>
<dbReference type="RefSeq" id="WP_215236481.1">
    <property type="nucleotide sequence ID" value="NZ_CAJRAU010000011.1"/>
</dbReference>
<feature type="signal peptide" evidence="3">
    <location>
        <begin position="1"/>
        <end position="24"/>
    </location>
</feature>
<keyword evidence="2 3" id="KW-0732">Signal</keyword>
<protein>
    <recommendedName>
        <fullName evidence="4">Secretion system C-terminal sorting domain-containing protein</fullName>
    </recommendedName>
</protein>
<name>A0ABM8UYY4_9BACT</name>
<evidence type="ECO:0000313" key="5">
    <source>
        <dbReference type="EMBL" id="CAG5074570.1"/>
    </source>
</evidence>
<reference evidence="5 6" key="1">
    <citation type="submission" date="2021-04" db="EMBL/GenBank/DDBJ databases">
        <authorList>
            <person name="Rodrigo-Torres L."/>
            <person name="Arahal R. D."/>
            <person name="Lucena T."/>
        </authorList>
    </citation>
    <scope>NUCLEOTIDE SEQUENCE [LARGE SCALE GENOMIC DNA]</scope>
    <source>
        <strain evidence="5 6">CECT 9623</strain>
    </source>
</reference>
<dbReference type="NCBIfam" id="TIGR04183">
    <property type="entry name" value="Por_Secre_tail"/>
    <property type="match status" value="1"/>
</dbReference>
<dbReference type="InterPro" id="IPR021884">
    <property type="entry name" value="Ice-bd_prot"/>
</dbReference>
<dbReference type="Pfam" id="PF11999">
    <property type="entry name" value="Ice_binding"/>
    <property type="match status" value="1"/>
</dbReference>
<accession>A0ABM8UYY4</accession>
<evidence type="ECO:0000256" key="3">
    <source>
        <dbReference type="SAM" id="SignalP"/>
    </source>
</evidence>
<keyword evidence="6" id="KW-1185">Reference proteome</keyword>
<evidence type="ECO:0000313" key="6">
    <source>
        <dbReference type="Proteomes" id="UP000679725"/>
    </source>
</evidence>
<evidence type="ECO:0000256" key="2">
    <source>
        <dbReference type="ARBA" id="ARBA00022729"/>
    </source>
</evidence>
<feature type="chain" id="PRO_5047043000" description="Secretion system C-terminal sorting domain-containing protein" evidence="3">
    <location>
        <begin position="25"/>
        <end position="413"/>
    </location>
</feature>
<evidence type="ECO:0000259" key="4">
    <source>
        <dbReference type="Pfam" id="PF18962"/>
    </source>
</evidence>
<organism evidence="5 6">
    <name type="scientific">Dyadobacter linearis</name>
    <dbReference type="NCBI Taxonomy" id="2823330"/>
    <lineage>
        <taxon>Bacteria</taxon>
        <taxon>Pseudomonadati</taxon>
        <taxon>Bacteroidota</taxon>
        <taxon>Cytophagia</taxon>
        <taxon>Cytophagales</taxon>
        <taxon>Spirosomataceae</taxon>
        <taxon>Dyadobacter</taxon>
    </lineage>
</organism>
<sequence>MKPSFLNVLAATTFIALAPHLSSAQTAPTFGIALRFALYTSAGEFANTGTTTVTGDIGNFTGDVTGTPVTVTGQTHFGDIEGALAVADVAAAYAFLASEVSNPCESSLGSTIGEGATLLEGVHCSTTATAFTGDLTLDAEGNPDAIFIIKINGALSADASANIILTGGAQTTNVYWQVNGAFNVASGVNFKGSVVNAGAINLASGASLSGRALSTAGKISLDNNIISNSEISLPVTLTRFNVAKGELGTVVLDWATTSETNSDRFEIQRSENGKLWNKLAHVMSNGESAELISYSYTDATPVKGKSLYRLKIIDKDETFAYSKIRSISLDAANKIALYPNPAVDQLTLLANDPGKIQRVQFMNTAGKLVMDQGRSEFSNADSTFSINHFPVGLYIVKITFDNGTVERTKVVKK</sequence>
<dbReference type="Pfam" id="PF18962">
    <property type="entry name" value="Por_Secre_tail"/>
    <property type="match status" value="1"/>
</dbReference>
<feature type="domain" description="Secretion system C-terminal sorting" evidence="4">
    <location>
        <begin position="337"/>
        <end position="410"/>
    </location>
</feature>